<feature type="compositionally biased region" description="Low complexity" evidence="1">
    <location>
        <begin position="703"/>
        <end position="712"/>
    </location>
</feature>
<dbReference type="Pfam" id="PF16770">
    <property type="entry name" value="RTT107_BRCT_5"/>
    <property type="match status" value="1"/>
</dbReference>
<keyword evidence="4" id="KW-1185">Reference proteome</keyword>
<dbReference type="SMART" id="SM00292">
    <property type="entry name" value="BRCT"/>
    <property type="match status" value="3"/>
</dbReference>
<dbReference type="PANTHER" id="PTHR47667:SF1">
    <property type="entry name" value="REGULATOR OF TY1 TRANSPOSITION PROTEIN 107"/>
    <property type="match status" value="1"/>
</dbReference>
<feature type="compositionally biased region" description="Polar residues" evidence="1">
    <location>
        <begin position="541"/>
        <end position="550"/>
    </location>
</feature>
<dbReference type="CDD" id="cd18432">
    <property type="entry name" value="BRCT_PAXIP1_rpt6_like"/>
    <property type="match status" value="1"/>
</dbReference>
<accession>A0A4S4LRT5</accession>
<feature type="region of interest" description="Disordered" evidence="1">
    <location>
        <begin position="831"/>
        <end position="972"/>
    </location>
</feature>
<dbReference type="SUPFAM" id="SSF52113">
    <property type="entry name" value="BRCT domain"/>
    <property type="match status" value="3"/>
</dbReference>
<protein>
    <recommendedName>
        <fullName evidence="2">BRCT domain-containing protein</fullName>
    </recommendedName>
</protein>
<feature type="domain" description="BRCT" evidence="2">
    <location>
        <begin position="993"/>
        <end position="1059"/>
    </location>
</feature>
<feature type="domain" description="BRCT" evidence="2">
    <location>
        <begin position="304"/>
        <end position="379"/>
    </location>
</feature>
<proteinExistence type="predicted"/>
<dbReference type="CDD" id="cd17743">
    <property type="entry name" value="BRCT_BRC1_like_rpt5"/>
    <property type="match status" value="1"/>
</dbReference>
<feature type="region of interest" description="Disordered" evidence="1">
    <location>
        <begin position="496"/>
        <end position="741"/>
    </location>
</feature>
<dbReference type="PROSITE" id="PS50172">
    <property type="entry name" value="BRCT"/>
    <property type="match status" value="3"/>
</dbReference>
<evidence type="ECO:0000313" key="4">
    <source>
        <dbReference type="Proteomes" id="UP000310158"/>
    </source>
</evidence>
<dbReference type="InterPro" id="IPR001357">
    <property type="entry name" value="BRCT_dom"/>
</dbReference>
<feature type="compositionally biased region" description="Polar residues" evidence="1">
    <location>
        <begin position="748"/>
        <end position="757"/>
    </location>
</feature>
<dbReference type="Pfam" id="PF16589">
    <property type="entry name" value="BRCT_2"/>
    <property type="match status" value="1"/>
</dbReference>
<organism evidence="3 4">
    <name type="scientific">Bondarzewia mesenterica</name>
    <dbReference type="NCBI Taxonomy" id="1095465"/>
    <lineage>
        <taxon>Eukaryota</taxon>
        <taxon>Fungi</taxon>
        <taxon>Dikarya</taxon>
        <taxon>Basidiomycota</taxon>
        <taxon>Agaricomycotina</taxon>
        <taxon>Agaricomycetes</taxon>
        <taxon>Russulales</taxon>
        <taxon>Bondarzewiaceae</taxon>
        <taxon>Bondarzewia</taxon>
    </lineage>
</organism>
<dbReference type="InterPro" id="IPR053036">
    <property type="entry name" value="CellCycle_DNARepair_Reg"/>
</dbReference>
<feature type="compositionally biased region" description="Basic residues" evidence="1">
    <location>
        <begin position="935"/>
        <end position="947"/>
    </location>
</feature>
<name>A0A4S4LRT5_9AGAM</name>
<reference evidence="3 4" key="1">
    <citation type="submission" date="2019-02" db="EMBL/GenBank/DDBJ databases">
        <title>Genome sequencing of the rare red list fungi Bondarzewia mesenterica.</title>
        <authorList>
            <person name="Buettner E."/>
            <person name="Kellner H."/>
        </authorList>
    </citation>
    <scope>NUCLEOTIDE SEQUENCE [LARGE SCALE GENOMIC DNA]</scope>
    <source>
        <strain evidence="3 4">DSM 108281</strain>
    </source>
</reference>
<dbReference type="CDD" id="cd18436">
    <property type="entry name" value="BRCT_BRC1_like_rpt2"/>
    <property type="match status" value="1"/>
</dbReference>
<feature type="domain" description="BRCT" evidence="2">
    <location>
        <begin position="1"/>
        <end position="85"/>
    </location>
</feature>
<dbReference type="AlphaFoldDB" id="A0A4S4LRT5"/>
<evidence type="ECO:0000313" key="3">
    <source>
        <dbReference type="EMBL" id="THH15096.1"/>
    </source>
</evidence>
<dbReference type="InterPro" id="IPR036420">
    <property type="entry name" value="BRCT_dom_sf"/>
</dbReference>
<dbReference type="Proteomes" id="UP000310158">
    <property type="component" value="Unassembled WGS sequence"/>
</dbReference>
<dbReference type="PANTHER" id="PTHR47667">
    <property type="entry name" value="REGULATOR OF TY1 TRANSPOSITION PROTEIN 107"/>
    <property type="match status" value="1"/>
</dbReference>
<feature type="compositionally biased region" description="Basic and acidic residues" evidence="1">
    <location>
        <begin position="868"/>
        <end position="887"/>
    </location>
</feature>
<feature type="compositionally biased region" description="Acidic residues" evidence="1">
    <location>
        <begin position="840"/>
        <end position="849"/>
    </location>
</feature>
<sequence>MPLFEGITYYISPSGTPEHRLANSRLLEVNGAPPAPLTEATYIITDVFDFEGWSSIRKDAKVVTEYWLERTILLGKVQPAQYYSPDPAMLFSGVVACASDLSTSDLEVLSAGITALGGQWRPGLTREVTHLFALAPGSEKYQTAMHYKADTLVKSGIRIEGVGASSAEGLKARITGEKKTLYKTALMSPGQEPHPESADTRNVWQGRRILLCLDLDLADGRKGAVEAGIARAGGIIVHGNANDEVDEIQEVDILIARYRWGDAYVKAVRDNKIIGTLSWIFHVQTTGIITSPTAQLLHYPIPKKSIEEFASHEITVTNYTGESREYLKKLITLMGATFTPSMSGRNTVLIAAYISGNKTTKAGNWSIPVVNHIWLEDCFIQWKNITVGKEKYITFTPGVNFSNMLGERGIGRSMIQEGLLELEEEMELAKRPFPENQEENLPPAASGISAREVEDVIRVVETMHVDQPVDEAMDVDAQPVVGAMNVGDQPVVELEVPTKSGDRIADINGQQAEESERQPRRRARTSSVASELRRSSRKKNQVSGLDSNAPDSEEPTSPMKETSAKPKTPVRPFQAARTSLVPMRFPNDAQDDEDAGSGLGSGSEASIPKALRSRKDASKNMPRSKPAAPFRSTGDELTKDITAGPLELRKNGESSKSSKTPSTPKTTPKSSTKTPRKTVSVLLPPIGTGEALLSASSKRLGRTASASSSKAKAPPPEPALATADHSNSASPVPKRSKQRLSMADLSLIDNTPSTSRVTGRRSAADKATRRLRDEIMPDVVNFQKEMKRGHVRVVGEEERKGARDVKGKGKELPEAEIREAKEQEFEKISMARKRMKLRQEEDESADEDERERKKRRVSISSGKGKAKANVDEERQGGGSKDEGRQAKEINVVKLGRKQASKDVPLDEGEPSPKRRRISLVKGDVVLDESGEGGRRPRLVAKARSKRKATPEAEDTEQVGKVQSTSRHDSSRGAVVDASVRVLTTQIQLGDELEIDQGLIKLGAKMATRPAECTHLVVKNLGRTEKFLCAMAAAPYVVTEKWVIASIAAKQLLPPDKYLLVDVENEKKYGFKLSDAIRGAKENGGRLFADMVFFVTPKVAVDKKLLSNVVAAHGGQIRTQTPTVRVLNSKSKRFVVSCPEDVSIWRPLSQGGYKIFSQELLLNGALTQQLLWDKQEYLVRSQSQ</sequence>
<evidence type="ECO:0000259" key="2">
    <source>
        <dbReference type="PROSITE" id="PS50172"/>
    </source>
</evidence>
<feature type="region of interest" description="Disordered" evidence="1">
    <location>
        <begin position="748"/>
        <end position="767"/>
    </location>
</feature>
<dbReference type="EMBL" id="SGPL01000230">
    <property type="protein sequence ID" value="THH15096.1"/>
    <property type="molecule type" value="Genomic_DNA"/>
</dbReference>
<dbReference type="Pfam" id="PF12738">
    <property type="entry name" value="PTCB-BRCT"/>
    <property type="match status" value="2"/>
</dbReference>
<feature type="compositionally biased region" description="Low complexity" evidence="1">
    <location>
        <begin position="654"/>
        <end position="673"/>
    </location>
</feature>
<comment type="caution">
    <text evidence="3">The sequence shown here is derived from an EMBL/GenBank/DDBJ whole genome shotgun (WGS) entry which is preliminary data.</text>
</comment>
<feature type="region of interest" description="Disordered" evidence="1">
    <location>
        <begin position="792"/>
        <end position="818"/>
    </location>
</feature>
<evidence type="ECO:0000256" key="1">
    <source>
        <dbReference type="SAM" id="MobiDB-lite"/>
    </source>
</evidence>
<dbReference type="Gene3D" id="3.40.50.10190">
    <property type="entry name" value="BRCT domain"/>
    <property type="match status" value="4"/>
</dbReference>
<gene>
    <name evidence="3" type="ORF">EW146_g5335</name>
</gene>
<dbReference type="OrthoDB" id="342264at2759"/>